<sequence length="216" mass="24941">MAQESVPYTVRPPVPLQVGDVKTEISRPGVYVIDVTFPKYQPVDVEEITFKNYYTAFLTVKIQQKRPSETVACPAVWHTCIRNMRLMPNPHTEEGSQDYVSLQRHQMLCDTDHVISLRLILRQPSPVWLNFNLEELQINPTKKQSPQKRVSCWLSHLPQEEQLQNLHKGLPDPDKVSSEVQQMWVLTEMMRANQSTASIGRFDVDGCYDINLLSYT</sequence>
<organism evidence="1">
    <name type="scientific">Xenopus tropicalis</name>
    <name type="common">Western clawed frog</name>
    <name type="synonym">Silurana tropicalis</name>
    <dbReference type="NCBI Taxonomy" id="8364"/>
    <lineage>
        <taxon>Eukaryota</taxon>
        <taxon>Metazoa</taxon>
        <taxon>Chordata</taxon>
        <taxon>Craniata</taxon>
        <taxon>Vertebrata</taxon>
        <taxon>Euteleostomi</taxon>
        <taxon>Amphibia</taxon>
        <taxon>Batrachia</taxon>
        <taxon>Anura</taxon>
        <taxon>Pipoidea</taxon>
        <taxon>Pipidae</taxon>
        <taxon>Xenopodinae</taxon>
        <taxon>Xenopus</taxon>
        <taxon>Silurana</taxon>
    </lineage>
</organism>
<dbReference type="OMA" id="MWVLTEV"/>
<name>F7EE79_XENTR</name>
<dbReference type="CTD" id="493453"/>
<reference evidence="3 4" key="3">
    <citation type="submission" date="2025-04" db="UniProtKB">
        <authorList>
            <consortium name="RefSeq"/>
        </authorList>
    </citation>
    <scope>IDENTIFICATION</scope>
    <source>
        <strain evidence="3 4">Nigerian</strain>
        <tissue evidence="3 4">Liver and blood</tissue>
    </source>
</reference>
<dbReference type="GeneID" id="493453"/>
<reference evidence="1" key="2">
    <citation type="submission" date="2011-06" db="UniProtKB">
        <authorList>
            <consortium name="Ensembl"/>
        </authorList>
    </citation>
    <scope>IDENTIFICATION</scope>
</reference>
<dbReference type="PANTHER" id="PTHR31239:SF2">
    <property type="entry name" value="NICOLIN-1"/>
    <property type="match status" value="1"/>
</dbReference>
<dbReference type="RefSeq" id="XP_012820022.1">
    <property type="nucleotide sequence ID" value="XM_012964568.2"/>
</dbReference>
<keyword evidence="2" id="KW-1185">Reference proteome</keyword>
<dbReference type="Xenbase" id="XB-GENE-922158">
    <property type="gene designation" value="nicn1"/>
</dbReference>
<dbReference type="Xenbase" id="XB-GENE-480211">
    <property type="gene designation" value="mst1rl"/>
</dbReference>
<dbReference type="Bgee" id="ENSXETG00000005943">
    <property type="expression patterns" value="Expressed in egg cell and 12 other cell types or tissues"/>
</dbReference>
<evidence type="ECO:0000313" key="2">
    <source>
        <dbReference type="Proteomes" id="UP000008143"/>
    </source>
</evidence>
<evidence type="ECO:0000313" key="1">
    <source>
        <dbReference type="Ensembl" id="ENSXETP00000013068"/>
    </source>
</evidence>
<evidence type="ECO:0000313" key="4">
    <source>
        <dbReference type="RefSeq" id="XP_031755894.1"/>
    </source>
</evidence>
<dbReference type="RefSeq" id="NP_001415011.1">
    <property type="nucleotide sequence ID" value="NM_001428082.1"/>
</dbReference>
<evidence type="ECO:0000313" key="5">
    <source>
        <dbReference type="Xenbase" id="XB-GENE-480211"/>
    </source>
</evidence>
<evidence type="ECO:0000313" key="3">
    <source>
        <dbReference type="RefSeq" id="XP_012820022.1"/>
    </source>
</evidence>
<dbReference type="GeneTree" id="ENSGT00390000001505"/>
<dbReference type="AlphaFoldDB" id="F7EE79"/>
<accession>F7EE79</accession>
<proteinExistence type="predicted"/>
<dbReference type="RefSeq" id="NP_001008091.2">
    <property type="nucleotide sequence ID" value="NM_001008090.2"/>
</dbReference>
<dbReference type="OrthoDB" id="73161at2759"/>
<dbReference type="GO" id="GO:0005654">
    <property type="term" value="C:nucleoplasm"/>
    <property type="evidence" value="ECO:0000318"/>
    <property type="project" value="GO_Central"/>
</dbReference>
<protein>
    <submittedName>
        <fullName evidence="1">Nicolin 1</fullName>
    </submittedName>
    <submittedName>
        <fullName evidence="3 4">Nicolin-1 isoform X1</fullName>
    </submittedName>
</protein>
<reference evidence="1" key="1">
    <citation type="journal article" date="2010" name="Science">
        <title>The genome of the Western clawed frog Xenopus tropicalis.</title>
        <authorList>
            <person name="Hellsten U."/>
            <person name="Harland R.M."/>
            <person name="Gilchrist M.J."/>
            <person name="Hendrix D."/>
            <person name="Jurka J."/>
            <person name="Kapitonov V."/>
            <person name="Ovcharenko I."/>
            <person name="Putnam N.H."/>
            <person name="Shu S."/>
            <person name="Taher L."/>
            <person name="Blitz I.L."/>
            <person name="Blumberg B."/>
            <person name="Dichmann D.S."/>
            <person name="Dubchak I."/>
            <person name="Amaya E."/>
            <person name="Detter J.C."/>
            <person name="Fletcher R."/>
            <person name="Gerhard D.S."/>
            <person name="Goodstein D."/>
            <person name="Graves T."/>
            <person name="Grigoriev I.V."/>
            <person name="Grimwood J."/>
            <person name="Kawashima T."/>
            <person name="Lindquist E."/>
            <person name="Lucas S.M."/>
            <person name="Mead P.E."/>
            <person name="Mitros T."/>
            <person name="Ogino H."/>
            <person name="Ohta Y."/>
            <person name="Poliakov A.V."/>
            <person name="Pollet N."/>
            <person name="Robert J."/>
            <person name="Salamov A."/>
            <person name="Sater A.K."/>
            <person name="Schmutz J."/>
            <person name="Terry A."/>
            <person name="Vize P.D."/>
            <person name="Warren W.C."/>
            <person name="Wells D."/>
            <person name="Wills A."/>
            <person name="Wilson R.K."/>
            <person name="Zimmerman L.B."/>
            <person name="Zorn A.M."/>
            <person name="Grainger R."/>
            <person name="Grammer T."/>
            <person name="Khokha M.K."/>
            <person name="Richardson P.M."/>
            <person name="Rokhsar D.S."/>
        </authorList>
    </citation>
    <scope>NUCLEOTIDE SEQUENCE [LARGE SCALE GENOMIC DNA]</scope>
    <source>
        <strain evidence="1">Nigerian</strain>
    </source>
</reference>
<dbReference type="PANTHER" id="PTHR31239">
    <property type="entry name" value="NICOLIN 1"/>
    <property type="match status" value="1"/>
</dbReference>
<dbReference type="Ensembl" id="ENSXETT00000013068">
    <property type="protein sequence ID" value="ENSXETP00000013068"/>
    <property type="gene ID" value="ENSXETG00000005943"/>
</dbReference>
<dbReference type="AGR" id="Xenbase:XB-GENE-480211"/>
<dbReference type="InterPro" id="IPR040235">
    <property type="entry name" value="Nicolin-1"/>
</dbReference>
<gene>
    <name evidence="5" type="primary">mst1rl</name>
    <name evidence="3 4" type="synonym">mst1r</name>
    <name evidence="1 3 4" type="synonym">nicn1</name>
    <name evidence="3 4" type="synonym">Xhlp</name>
    <name evidence="3 4" type="synonym">Xron</name>
</gene>
<dbReference type="RefSeq" id="XP_031755894.1">
    <property type="nucleotide sequence ID" value="XM_031900034.1"/>
</dbReference>
<dbReference type="Proteomes" id="UP000008143">
    <property type="component" value="Chromosome 4"/>
</dbReference>